<dbReference type="RefSeq" id="WP_167035149.1">
    <property type="nucleotide sequence ID" value="NZ_CP050177.1"/>
</dbReference>
<gene>
    <name evidence="1" type="ORF">HA039_31575</name>
</gene>
<evidence type="ECO:0000313" key="2">
    <source>
        <dbReference type="Proteomes" id="UP000501179"/>
    </source>
</evidence>
<protein>
    <submittedName>
        <fullName evidence="1">Uncharacterized protein</fullName>
    </submittedName>
</protein>
<dbReference type="Proteomes" id="UP000501179">
    <property type="component" value="Chromosome"/>
</dbReference>
<keyword evidence="2" id="KW-1185">Reference proteome</keyword>
<dbReference type="EMBL" id="CP050177">
    <property type="protein sequence ID" value="QIQ06250.1"/>
    <property type="molecule type" value="Genomic_DNA"/>
</dbReference>
<dbReference type="InterPro" id="IPR039708">
    <property type="entry name" value="MT1774/Rv1733c-like"/>
</dbReference>
<dbReference type="AlphaFoldDB" id="A0A6G9H6Y1"/>
<organism evidence="1 2">
    <name type="scientific">Streptomyces liangshanensis</name>
    <dbReference type="NCBI Taxonomy" id="2717324"/>
    <lineage>
        <taxon>Bacteria</taxon>
        <taxon>Bacillati</taxon>
        <taxon>Actinomycetota</taxon>
        <taxon>Actinomycetes</taxon>
        <taxon>Kitasatosporales</taxon>
        <taxon>Streptomycetaceae</taxon>
        <taxon>Streptomyces</taxon>
    </lineage>
</organism>
<accession>A0A6G9H6Y1</accession>
<dbReference type="KEGG" id="slia:HA039_31575"/>
<evidence type="ECO:0000313" key="1">
    <source>
        <dbReference type="EMBL" id="QIQ06250.1"/>
    </source>
</evidence>
<sequence>MRSIVGLWRWRKNPLRRGTDLMEAWVALVAALLLALAAPATGWVSGSRINSSLQHTVRLQREERHRTTVTVTGQPKEHHHNAFDAESAVDHDGGGRVLAAWTAADGTRRTGTLTAPGHRTAAGSTFTIWTDPRGKPVKSPMDGSWARLNAVTAGATTALMAAVLVELLRRLVVWRLVRRRYHLLDRAWAKAGPDWGRTGAGS</sequence>
<name>A0A6G9H6Y1_9ACTN</name>
<dbReference type="PANTHER" id="PTHR42305:SF1">
    <property type="entry name" value="MEMBRANE PROTEIN RV1733C-RELATED"/>
    <property type="match status" value="1"/>
</dbReference>
<reference evidence="1 2" key="1">
    <citation type="submission" date="2020-03" db="EMBL/GenBank/DDBJ databases">
        <title>A novel species.</title>
        <authorList>
            <person name="Gao J."/>
        </authorList>
    </citation>
    <scope>NUCLEOTIDE SEQUENCE [LARGE SCALE GENOMIC DNA]</scope>
    <source>
        <strain evidence="1 2">QMT-12</strain>
    </source>
</reference>
<dbReference type="PANTHER" id="PTHR42305">
    <property type="entry name" value="MEMBRANE PROTEIN RV1733C-RELATED"/>
    <property type="match status" value="1"/>
</dbReference>
<proteinExistence type="predicted"/>